<keyword evidence="4" id="KW-0479">Metal-binding</keyword>
<dbReference type="Pfam" id="PF09329">
    <property type="entry name" value="zf-primase"/>
    <property type="match status" value="1"/>
</dbReference>
<dbReference type="Gene3D" id="2.40.50.140">
    <property type="entry name" value="Nucleic acid-binding proteins"/>
    <property type="match status" value="1"/>
</dbReference>
<evidence type="ECO:0000256" key="9">
    <source>
        <dbReference type="SAM" id="MobiDB-lite"/>
    </source>
</evidence>
<evidence type="ECO:0000313" key="12">
    <source>
        <dbReference type="EMBL" id="KFH45961.1"/>
    </source>
</evidence>
<feature type="region of interest" description="Disordered" evidence="9">
    <location>
        <begin position="221"/>
        <end position="270"/>
    </location>
</feature>
<evidence type="ECO:0000256" key="1">
    <source>
        <dbReference type="ARBA" id="ARBA00004123"/>
    </source>
</evidence>
<comment type="subcellular location">
    <subcellularLocation>
        <location evidence="1">Nucleus</location>
    </subcellularLocation>
</comment>
<evidence type="ECO:0000256" key="5">
    <source>
        <dbReference type="ARBA" id="ARBA00022771"/>
    </source>
</evidence>
<feature type="compositionally biased region" description="Basic and acidic residues" evidence="9">
    <location>
        <begin position="179"/>
        <end position="198"/>
    </location>
</feature>
<feature type="region of interest" description="Disordered" evidence="9">
    <location>
        <begin position="53"/>
        <end position="198"/>
    </location>
</feature>
<evidence type="ECO:0000256" key="7">
    <source>
        <dbReference type="ARBA" id="ARBA00023242"/>
    </source>
</evidence>
<comment type="similarity">
    <text evidence="2">Belongs to the MCM10 family.</text>
</comment>
<dbReference type="GO" id="GO:0006270">
    <property type="term" value="P:DNA replication initiation"/>
    <property type="evidence" value="ECO:0007669"/>
    <property type="project" value="InterPro"/>
</dbReference>
<sequence length="712" mass="78871">MLERTSPSPSPSNPKKTAALPDEMSDDEDDEETLQLKLQELQARLKLKKLQNAKAKELGSSTGSQPAVRPQSRGAKDENRGPRAGTIEVPASPVKKLRQPQEQTSPRRVQLGIDKGLKAKDVSLKRAPSLRKFKSSDGSQSDGYLRRTRAPAPTETATPSRPLSFNERLASVRTSEASNAERQKRIQESRTKSFGLGKEEMEKYRKAAVDIPVEPPKAPVFSREEVLSKDWRGSGLQRNNTAPGIRPSQKDGKSDTGDRGSGSQAEGEGAFEPYSTMHLSRRNLPHRVVARQVSGKKTMNIKDILREVKAPDFSLPDVEQDIVIFAIVAKKSEPRAHKPGTTKNGQKNEDRGKYMVLSLCDLDYEVDLFLFNSGFDRFWKLTEGTLVAILNPNIMPPPPGRQDTGKFSLVINSDEDTIIEIGISRDLGYCQSVRKDGEPCGTWVNKKRTNFCEYHTNEALKKTKASRVEINDAGFGSGPRSRGGKYGFKKDFDPKKKGPSNYDWETKTRWFATRSMSAADLIDGKDQTGEDKKERRAHLQRALAAKEKEREIMKKLGKIGDAAGREYMKVSGARTGNGLGSSTSSSKGGPSNDREAQSKATLESFNLQGKERNIHLSPIKRKRTGSSQNSSMTGKPAGLGWGSDLTDKLARMKEGEKLRKESPDALAPVRKKTRFVTEKGIREAGRESLGMELSERQVTLDDDDDDELVIVQ</sequence>
<dbReference type="HOGENOM" id="CLU_011047_0_0_1"/>
<keyword evidence="13" id="KW-1185">Reference proteome</keyword>
<feature type="domain" description="Zinc finger Mcm10/DnaG-type" evidence="10">
    <location>
        <begin position="422"/>
        <end position="467"/>
    </location>
</feature>
<dbReference type="Pfam" id="PF22379">
    <property type="entry name" value="OB_MCM10"/>
    <property type="match status" value="1"/>
</dbReference>
<keyword evidence="7" id="KW-0539">Nucleus</keyword>
<organism evidence="12 13">
    <name type="scientific">Hapsidospora chrysogenum (strain ATCC 11550 / CBS 779.69 / DSM 880 / IAM 14645 / JCM 23072 / IMI 49137)</name>
    <name type="common">Acremonium chrysogenum</name>
    <dbReference type="NCBI Taxonomy" id="857340"/>
    <lineage>
        <taxon>Eukaryota</taxon>
        <taxon>Fungi</taxon>
        <taxon>Dikarya</taxon>
        <taxon>Ascomycota</taxon>
        <taxon>Pezizomycotina</taxon>
        <taxon>Sordariomycetes</taxon>
        <taxon>Hypocreomycetidae</taxon>
        <taxon>Hypocreales</taxon>
        <taxon>Bionectriaceae</taxon>
        <taxon>Hapsidospora</taxon>
    </lineage>
</organism>
<dbReference type="GO" id="GO:0043596">
    <property type="term" value="C:nuclear replication fork"/>
    <property type="evidence" value="ECO:0007669"/>
    <property type="project" value="TreeGrafter"/>
</dbReference>
<reference evidence="13" key="1">
    <citation type="journal article" date="2014" name="Genome Announc.">
        <title>Genome sequence and annotation of Acremonium chrysogenum, producer of the beta-lactam antibiotic cephalosporin C.</title>
        <authorList>
            <person name="Terfehr D."/>
            <person name="Dahlmann T.A."/>
            <person name="Specht T."/>
            <person name="Zadra I."/>
            <person name="Kuernsteiner H."/>
            <person name="Kueck U."/>
        </authorList>
    </citation>
    <scope>NUCLEOTIDE SEQUENCE [LARGE SCALE GENOMIC DNA]</scope>
    <source>
        <strain evidence="13">ATCC 11550 / CBS 779.69 / DSM 880 / IAM 14645 / JCM 23072 / IMI 49137</strain>
    </source>
</reference>
<dbReference type="EMBL" id="JPKY01000025">
    <property type="protein sequence ID" value="KFH45961.1"/>
    <property type="molecule type" value="Genomic_DNA"/>
</dbReference>
<dbReference type="PANTHER" id="PTHR13454:SF11">
    <property type="entry name" value="PROTEIN MCM10 HOMOLOG"/>
    <property type="match status" value="1"/>
</dbReference>
<keyword evidence="5" id="KW-0863">Zinc-finger</keyword>
<dbReference type="OrthoDB" id="273123at2759"/>
<dbReference type="InterPro" id="IPR040184">
    <property type="entry name" value="Mcm10"/>
</dbReference>
<feature type="compositionally biased region" description="Acidic residues" evidence="9">
    <location>
        <begin position="23"/>
        <end position="33"/>
    </location>
</feature>
<evidence type="ECO:0000256" key="6">
    <source>
        <dbReference type="ARBA" id="ARBA00022833"/>
    </source>
</evidence>
<evidence type="ECO:0000259" key="11">
    <source>
        <dbReference type="Pfam" id="PF22379"/>
    </source>
</evidence>
<feature type="coiled-coil region" evidence="8">
    <location>
        <begin position="529"/>
        <end position="556"/>
    </location>
</feature>
<accession>A0A086T9C9</accession>
<dbReference type="FunFam" id="2.40.50.140:FF:000174">
    <property type="entry name" value="DNA replication licensing factor mcm10"/>
    <property type="match status" value="1"/>
</dbReference>
<evidence type="ECO:0000256" key="4">
    <source>
        <dbReference type="ARBA" id="ARBA00022723"/>
    </source>
</evidence>
<feature type="region of interest" description="Disordered" evidence="9">
    <location>
        <begin position="1"/>
        <end position="33"/>
    </location>
</feature>
<dbReference type="GO" id="GO:0003688">
    <property type="term" value="F:DNA replication origin binding"/>
    <property type="evidence" value="ECO:0007669"/>
    <property type="project" value="TreeGrafter"/>
</dbReference>
<feature type="compositionally biased region" description="Basic and acidic residues" evidence="9">
    <location>
        <begin position="248"/>
        <end position="258"/>
    </location>
</feature>
<dbReference type="STRING" id="857340.A0A086T9C9"/>
<dbReference type="InterPro" id="IPR055065">
    <property type="entry name" value="OB_MCM10"/>
</dbReference>
<dbReference type="GO" id="GO:0008270">
    <property type="term" value="F:zinc ion binding"/>
    <property type="evidence" value="ECO:0007669"/>
    <property type="project" value="UniProtKB-KW"/>
</dbReference>
<feature type="domain" description="MCM10 OB-fold" evidence="11">
    <location>
        <begin position="274"/>
        <end position="413"/>
    </location>
</feature>
<evidence type="ECO:0000256" key="3">
    <source>
        <dbReference type="ARBA" id="ARBA00022705"/>
    </source>
</evidence>
<feature type="region of interest" description="Disordered" evidence="9">
    <location>
        <begin position="572"/>
        <end position="644"/>
    </location>
</feature>
<feature type="region of interest" description="Disordered" evidence="9">
    <location>
        <begin position="471"/>
        <end position="492"/>
    </location>
</feature>
<dbReference type="InterPro" id="IPR012340">
    <property type="entry name" value="NA-bd_OB-fold"/>
</dbReference>
<evidence type="ECO:0000256" key="8">
    <source>
        <dbReference type="SAM" id="Coils"/>
    </source>
</evidence>
<feature type="compositionally biased region" description="Basic and acidic residues" evidence="9">
    <location>
        <begin position="115"/>
        <end position="124"/>
    </location>
</feature>
<feature type="compositionally biased region" description="Basic and acidic residues" evidence="9">
    <location>
        <begin position="222"/>
        <end position="232"/>
    </location>
</feature>
<dbReference type="PANTHER" id="PTHR13454">
    <property type="entry name" value="PROTEIN MCM10 HOMOLOG"/>
    <property type="match status" value="1"/>
</dbReference>
<feature type="compositionally biased region" description="Low complexity" evidence="9">
    <location>
        <begin position="580"/>
        <end position="591"/>
    </location>
</feature>
<gene>
    <name evidence="12" type="ORF">ACRE_032540</name>
</gene>
<keyword evidence="3" id="KW-0235">DNA replication</keyword>
<evidence type="ECO:0000256" key="2">
    <source>
        <dbReference type="ARBA" id="ARBA00009679"/>
    </source>
</evidence>
<dbReference type="GO" id="GO:0003697">
    <property type="term" value="F:single-stranded DNA binding"/>
    <property type="evidence" value="ECO:0007669"/>
    <property type="project" value="InterPro"/>
</dbReference>
<protein>
    <submittedName>
        <fullName evidence="12">DNA replication licensing factor-like protein</fullName>
    </submittedName>
</protein>
<dbReference type="InterPro" id="IPR015408">
    <property type="entry name" value="Znf_Mcm10/DnaG"/>
</dbReference>
<keyword evidence="6" id="KW-0862">Zinc</keyword>
<keyword evidence="8" id="KW-0175">Coiled coil</keyword>
<evidence type="ECO:0000259" key="10">
    <source>
        <dbReference type="Pfam" id="PF09329"/>
    </source>
</evidence>
<comment type="caution">
    <text evidence="12">The sequence shown here is derived from an EMBL/GenBank/DDBJ whole genome shotgun (WGS) entry which is preliminary data.</text>
</comment>
<feature type="compositionally biased region" description="Low complexity" evidence="9">
    <location>
        <begin position="150"/>
        <end position="162"/>
    </location>
</feature>
<dbReference type="AlphaFoldDB" id="A0A086T9C9"/>
<evidence type="ECO:0000313" key="13">
    <source>
        <dbReference type="Proteomes" id="UP000029964"/>
    </source>
</evidence>
<feature type="compositionally biased region" description="Polar residues" evidence="9">
    <location>
        <begin position="598"/>
        <end position="607"/>
    </location>
</feature>
<dbReference type="Proteomes" id="UP000029964">
    <property type="component" value="Unassembled WGS sequence"/>
</dbReference>
<proteinExistence type="inferred from homology"/>
<name>A0A086T9C9_HAPC1</name>